<gene>
    <name evidence="1" type="ORF">EYM_02485</name>
</gene>
<organism evidence="1 2">
    <name type="scientific">Ignicoccus islandicus DSM 13165</name>
    <dbReference type="NCBI Taxonomy" id="940295"/>
    <lineage>
        <taxon>Archaea</taxon>
        <taxon>Thermoproteota</taxon>
        <taxon>Thermoprotei</taxon>
        <taxon>Desulfurococcales</taxon>
        <taxon>Desulfurococcaceae</taxon>
        <taxon>Ignicoccus</taxon>
    </lineage>
</organism>
<name>A0A0U3F9J4_9CREN</name>
<sequence>MKVSFALAMLLLTRLAYPSLQVYKVTLFWNGSLNPSHEVPVKIDLPDQLEREKFLALSNYGILSYCYENSLGECTKDPRFSSGVIWLKLREGTNRLYLLTGFLGASEGEDVFPFYDDFSNGLDKWVVRRFKGDESKECVVENGILWLVKNPLGTGCNVFPKGIKIKWNSTFAISLGFKVNYVCGTSNDGDGLNVLIDGRDLRSTKVCGSGFSEISQGINVNLITDIPYKGGISISNTTEACYLGNDDLVYRILDEKRWGLSFGRLTVVGNGTYLKVT</sequence>
<dbReference type="STRING" id="940295.EYM_02485"/>
<dbReference type="OrthoDB" id="101984at2157"/>
<accession>A0A0U3F9J4</accession>
<evidence type="ECO:0000313" key="2">
    <source>
        <dbReference type="Proteomes" id="UP000060778"/>
    </source>
</evidence>
<proteinExistence type="predicted"/>
<keyword evidence="2" id="KW-1185">Reference proteome</keyword>
<dbReference type="GeneID" id="30679895"/>
<evidence type="ECO:0000313" key="1">
    <source>
        <dbReference type="EMBL" id="ALU12329.1"/>
    </source>
</evidence>
<reference evidence="1 2" key="1">
    <citation type="submission" date="2013-11" db="EMBL/GenBank/DDBJ databases">
        <title>Comparative genomics of Ignicoccus.</title>
        <authorList>
            <person name="Podar M."/>
        </authorList>
    </citation>
    <scope>NUCLEOTIDE SEQUENCE [LARGE SCALE GENOMIC DNA]</scope>
    <source>
        <strain evidence="1 2">DSM 13165</strain>
    </source>
</reference>
<dbReference type="RefSeq" id="WP_075049509.1">
    <property type="nucleotide sequence ID" value="NZ_CP006867.1"/>
</dbReference>
<dbReference type="EMBL" id="CP006867">
    <property type="protein sequence ID" value="ALU12329.1"/>
    <property type="molecule type" value="Genomic_DNA"/>
</dbReference>
<protein>
    <submittedName>
        <fullName evidence="1">Uncharacterized protein</fullName>
    </submittedName>
</protein>
<dbReference type="AlphaFoldDB" id="A0A0U3F9J4"/>
<dbReference type="Proteomes" id="UP000060778">
    <property type="component" value="Chromosome"/>
</dbReference>
<dbReference type="KEGG" id="iis:EYM_02485"/>